<feature type="compositionally biased region" description="Basic residues" evidence="1">
    <location>
        <begin position="422"/>
        <end position="431"/>
    </location>
</feature>
<organism evidence="3 4">
    <name type="scientific">Viridothelium virens</name>
    <name type="common">Speckled blister lichen</name>
    <name type="synonym">Trypethelium virens</name>
    <dbReference type="NCBI Taxonomy" id="1048519"/>
    <lineage>
        <taxon>Eukaryota</taxon>
        <taxon>Fungi</taxon>
        <taxon>Dikarya</taxon>
        <taxon>Ascomycota</taxon>
        <taxon>Pezizomycotina</taxon>
        <taxon>Dothideomycetes</taxon>
        <taxon>Dothideomycetes incertae sedis</taxon>
        <taxon>Trypetheliales</taxon>
        <taxon>Trypetheliaceae</taxon>
        <taxon>Viridothelium</taxon>
    </lineage>
</organism>
<keyword evidence="2" id="KW-0472">Membrane</keyword>
<dbReference type="OrthoDB" id="2157498at2759"/>
<evidence type="ECO:0000313" key="4">
    <source>
        <dbReference type="Proteomes" id="UP000800092"/>
    </source>
</evidence>
<protein>
    <submittedName>
        <fullName evidence="3">Uncharacterized protein</fullName>
    </submittedName>
</protein>
<accession>A0A6A6HC71</accession>
<dbReference type="EMBL" id="ML991791">
    <property type="protein sequence ID" value="KAF2235428.1"/>
    <property type="molecule type" value="Genomic_DNA"/>
</dbReference>
<feature type="region of interest" description="Disordered" evidence="1">
    <location>
        <begin position="263"/>
        <end position="472"/>
    </location>
</feature>
<keyword evidence="2" id="KW-0812">Transmembrane</keyword>
<feature type="region of interest" description="Disordered" evidence="1">
    <location>
        <begin position="176"/>
        <end position="213"/>
    </location>
</feature>
<keyword evidence="2" id="KW-1133">Transmembrane helix</keyword>
<name>A0A6A6HC71_VIRVR</name>
<feature type="compositionally biased region" description="Low complexity" evidence="1">
    <location>
        <begin position="353"/>
        <end position="364"/>
    </location>
</feature>
<feature type="compositionally biased region" description="Polar residues" evidence="1">
    <location>
        <begin position="1"/>
        <end position="11"/>
    </location>
</feature>
<feature type="transmembrane region" description="Helical" evidence="2">
    <location>
        <begin position="528"/>
        <end position="552"/>
    </location>
</feature>
<feature type="compositionally biased region" description="Low complexity" evidence="1">
    <location>
        <begin position="284"/>
        <end position="302"/>
    </location>
</feature>
<evidence type="ECO:0000256" key="1">
    <source>
        <dbReference type="SAM" id="MobiDB-lite"/>
    </source>
</evidence>
<feature type="compositionally biased region" description="Low complexity" evidence="1">
    <location>
        <begin position="372"/>
        <end position="397"/>
    </location>
</feature>
<dbReference type="InterPro" id="IPR029164">
    <property type="entry name" value="PIG-Y"/>
</dbReference>
<reference evidence="3" key="1">
    <citation type="journal article" date="2020" name="Stud. Mycol.">
        <title>101 Dothideomycetes genomes: a test case for predicting lifestyles and emergence of pathogens.</title>
        <authorList>
            <person name="Haridas S."/>
            <person name="Albert R."/>
            <person name="Binder M."/>
            <person name="Bloem J."/>
            <person name="Labutti K."/>
            <person name="Salamov A."/>
            <person name="Andreopoulos B."/>
            <person name="Baker S."/>
            <person name="Barry K."/>
            <person name="Bills G."/>
            <person name="Bluhm B."/>
            <person name="Cannon C."/>
            <person name="Castanera R."/>
            <person name="Culley D."/>
            <person name="Daum C."/>
            <person name="Ezra D."/>
            <person name="Gonzalez J."/>
            <person name="Henrissat B."/>
            <person name="Kuo A."/>
            <person name="Liang C."/>
            <person name="Lipzen A."/>
            <person name="Lutzoni F."/>
            <person name="Magnuson J."/>
            <person name="Mondo S."/>
            <person name="Nolan M."/>
            <person name="Ohm R."/>
            <person name="Pangilinan J."/>
            <person name="Park H.-J."/>
            <person name="Ramirez L."/>
            <person name="Alfaro M."/>
            <person name="Sun H."/>
            <person name="Tritt A."/>
            <person name="Yoshinaga Y."/>
            <person name="Zwiers L.-H."/>
            <person name="Turgeon B."/>
            <person name="Goodwin S."/>
            <person name="Spatafora J."/>
            <person name="Crous P."/>
            <person name="Grigoriev I."/>
        </authorList>
    </citation>
    <scope>NUCLEOTIDE SEQUENCE</scope>
    <source>
        <strain evidence="3">Tuck. ex Michener</strain>
    </source>
</reference>
<proteinExistence type="predicted"/>
<gene>
    <name evidence="3" type="ORF">EV356DRAFT_531871</name>
</gene>
<dbReference type="PANTHER" id="PTHR39400">
    <property type="entry name" value="YALI0E29227P"/>
    <property type="match status" value="1"/>
</dbReference>
<feature type="compositionally biased region" description="Low complexity" evidence="1">
    <location>
        <begin position="451"/>
        <end position="472"/>
    </location>
</feature>
<keyword evidence="4" id="KW-1185">Reference proteome</keyword>
<dbReference type="Pfam" id="PF15159">
    <property type="entry name" value="PIG-Y"/>
    <property type="match status" value="1"/>
</dbReference>
<feature type="compositionally biased region" description="Low complexity" evidence="1">
    <location>
        <begin position="183"/>
        <end position="192"/>
    </location>
</feature>
<evidence type="ECO:0000256" key="2">
    <source>
        <dbReference type="SAM" id="Phobius"/>
    </source>
</evidence>
<feature type="compositionally biased region" description="Low complexity" evidence="1">
    <location>
        <begin position="405"/>
        <end position="421"/>
    </location>
</feature>
<feature type="region of interest" description="Disordered" evidence="1">
    <location>
        <begin position="1"/>
        <end position="99"/>
    </location>
</feature>
<evidence type="ECO:0000313" key="3">
    <source>
        <dbReference type="EMBL" id="KAF2235428.1"/>
    </source>
</evidence>
<dbReference type="PANTHER" id="PTHR39400:SF1">
    <property type="entry name" value="PIG-P DOMAIN-CONTAINING PROTEIN"/>
    <property type="match status" value="1"/>
</dbReference>
<dbReference type="AlphaFoldDB" id="A0A6A6HC71"/>
<feature type="transmembrane region" description="Helical" evidence="2">
    <location>
        <begin position="481"/>
        <end position="508"/>
    </location>
</feature>
<dbReference type="Proteomes" id="UP000800092">
    <property type="component" value="Unassembled WGS sequence"/>
</dbReference>
<sequence>MLSPVSLSFPQFNFPPSPRTSSERDEPIRRPIQASPPNGRDNAHLWVRRSKSMENGWAASPESDGGEDNEIHPGLKRTNSSSPSADARSIRSNNSERRRTISGTLLARLPFIRSQNGTGRLASQSEEALQISAVDNAIDDDPRGSNAMARALKAQKYRRRKGSLRKTAMLATGSLLRMERRGSSSQRTSSTRSQRDAILSPEKSEERSVGGVDGDSIRRRRFSYERQEDALSFESLYDSPQSYSSYSAKPAAPFPLDPALTLTSNTNGILDPRPKLPPTPPLLPARRPTYPSSPSTTSFESSQYDRTRRESYPSTTTSEDDNYRRDPSGPISRTTTAESLEPRSSEDSYFPRSSIDTIDDISSNSGGGGGISSLKPSSSVRTIRSNTPSASTSTTSLLPPPSIEPPRLLHPTIHPPSSSSTHHYRNHHLLRHPSPQPQPHLRRRTSPSPLSYSPYQTSTPLPSPTTSSSSSLSSAATTVSYGVLILVATWLVFIVGMGSCLGIWSWAWDVGETPYAPPELEDDPTLPVVGYYPALLVLTGVVAWGWVTVAWVGMKYFRHAKVVGDE</sequence>